<dbReference type="EC" id="2.7.13.3" evidence="2"/>
<feature type="domain" description="Histidine kinase" evidence="5">
    <location>
        <begin position="408"/>
        <end position="601"/>
    </location>
</feature>
<sequence>MSLERHWTTRSRQLGRYVVPCCVILGTSAAAPVAALKTGDHVPRVLILYPYDERLAATTAAGEAIRTRLLQATKARIDLFSEFLDLSRFPEAEHIGRMARYLSAKYADRRPDVVIALGEVSARFISANRRELAASAKIIVAGFSSSTAEEMDLPNDVVGAFSEFDIVKTAEMARGLQPEARHLFIIGGSSEFDRSWLSRARADLAAFSKDYETTYLEDLTIEEFTKVAAEVPRDSIILALTILKDRDGRNFMPREAVKQIAETAGAPIYGPYLTYIDYGVVGGSVVTFESLGKTVADLALEAVAGKPISNLESRQTYVADARQLERWGLSEKNLPAGAIQMFKEPTFWEQYWLAAVFALAVITFQGTVIAGLLIERRRRQAAETESRHRLLEVVHLNQSATAGALSASIAHELNQPLGAIRSNAEAAAVILRSERPDLELIGQILVDIQDDDQRAHDVISRIRGLLKKRSEIDWQEFDLNDVTTSAIRILRGEAERGSVVVSSSQTSRELPVRADRVHVQQVILNLATNAMDAMLEVITTEKRLLLETRLTAESKVELSISDTGRDIPDERFASVFEPFYTTKPTGTGLGLSIARAIVETYARSRPPTVLEAERSFVLCCLSHEMGE</sequence>
<dbReference type="OrthoDB" id="226486at2"/>
<evidence type="ECO:0000259" key="5">
    <source>
        <dbReference type="PROSITE" id="PS50109"/>
    </source>
</evidence>
<keyword evidence="6" id="KW-0418">Kinase</keyword>
<evidence type="ECO:0000256" key="4">
    <source>
        <dbReference type="SAM" id="Phobius"/>
    </source>
</evidence>
<evidence type="ECO:0000313" key="6">
    <source>
        <dbReference type="EMBL" id="AAK65583.1"/>
    </source>
</evidence>
<dbReference type="AlphaFoldDB" id="Q92YF5"/>
<dbReference type="Pfam" id="PF00512">
    <property type="entry name" value="HisKA"/>
    <property type="match status" value="1"/>
</dbReference>
<gene>
    <name evidence="6" type="ORF">SMa1684</name>
</gene>
<dbReference type="EMBL" id="AE006469">
    <property type="protein sequence ID" value="AAK65583.1"/>
    <property type="molecule type" value="Genomic_DNA"/>
</dbReference>
<keyword evidence="7" id="KW-1185">Reference proteome</keyword>
<dbReference type="PIR" id="E95377">
    <property type="entry name" value="E95377"/>
</dbReference>
<dbReference type="HOGENOM" id="CLU_000445_89_20_5"/>
<dbReference type="PATRIC" id="fig|266834.11.peg.958"/>
<dbReference type="SUPFAM" id="SSF55874">
    <property type="entry name" value="ATPase domain of HSP90 chaperone/DNA topoisomerase II/histidine kinase"/>
    <property type="match status" value="1"/>
</dbReference>
<proteinExistence type="predicted"/>
<keyword evidence="6" id="KW-0808">Transferase</keyword>
<dbReference type="Gene3D" id="3.30.565.10">
    <property type="entry name" value="Histidine kinase-like ATPase, C-terminal domain"/>
    <property type="match status" value="1"/>
</dbReference>
<comment type="catalytic activity">
    <reaction evidence="1">
        <text>ATP + protein L-histidine = ADP + protein N-phospho-L-histidine.</text>
        <dbReference type="EC" id="2.7.13.3"/>
    </reaction>
</comment>
<evidence type="ECO:0000256" key="1">
    <source>
        <dbReference type="ARBA" id="ARBA00000085"/>
    </source>
</evidence>
<dbReference type="GO" id="GO:0000155">
    <property type="term" value="F:phosphorelay sensor kinase activity"/>
    <property type="evidence" value="ECO:0007669"/>
    <property type="project" value="InterPro"/>
</dbReference>
<dbReference type="SMART" id="SM00387">
    <property type="entry name" value="HATPase_c"/>
    <property type="match status" value="1"/>
</dbReference>
<dbReference type="PRINTS" id="PR00344">
    <property type="entry name" value="BCTRLSENSOR"/>
</dbReference>
<dbReference type="EnsemblBacteria" id="AAK65583">
    <property type="protein sequence ID" value="AAK65583"/>
    <property type="gene ID" value="SMa1684"/>
</dbReference>
<dbReference type="SMART" id="SM00388">
    <property type="entry name" value="HisKA"/>
    <property type="match status" value="1"/>
</dbReference>
<keyword evidence="6" id="KW-0614">Plasmid</keyword>
<evidence type="ECO:0000256" key="2">
    <source>
        <dbReference type="ARBA" id="ARBA00012438"/>
    </source>
</evidence>
<keyword evidence="4" id="KW-0472">Membrane</keyword>
<dbReference type="InterPro" id="IPR036890">
    <property type="entry name" value="HATPase_C_sf"/>
</dbReference>
<dbReference type="CDD" id="cd00082">
    <property type="entry name" value="HisKA"/>
    <property type="match status" value="1"/>
</dbReference>
<dbReference type="Gene3D" id="1.10.287.130">
    <property type="match status" value="1"/>
</dbReference>
<dbReference type="InterPro" id="IPR003594">
    <property type="entry name" value="HATPase_dom"/>
</dbReference>
<dbReference type="InterPro" id="IPR004358">
    <property type="entry name" value="Sig_transdc_His_kin-like_C"/>
</dbReference>
<organism evidence="6 7">
    <name type="scientific">Rhizobium meliloti (strain 1021)</name>
    <name type="common">Ensifer meliloti</name>
    <name type="synonym">Sinorhizobium meliloti</name>
    <dbReference type="NCBI Taxonomy" id="266834"/>
    <lineage>
        <taxon>Bacteria</taxon>
        <taxon>Pseudomonadati</taxon>
        <taxon>Pseudomonadota</taxon>
        <taxon>Alphaproteobacteria</taxon>
        <taxon>Hyphomicrobiales</taxon>
        <taxon>Rhizobiaceae</taxon>
        <taxon>Sinorhizobium/Ensifer group</taxon>
        <taxon>Sinorhizobium</taxon>
    </lineage>
</organism>
<evidence type="ECO:0000256" key="3">
    <source>
        <dbReference type="ARBA" id="ARBA00022553"/>
    </source>
</evidence>
<accession>Q92YF5</accession>
<geneLocation type="plasmid" evidence="6 7">
    <name>pSymA</name>
</geneLocation>
<keyword evidence="4" id="KW-1133">Transmembrane helix</keyword>
<dbReference type="PROSITE" id="PS50109">
    <property type="entry name" value="HIS_KIN"/>
    <property type="match status" value="1"/>
</dbReference>
<dbReference type="Pfam" id="PF02518">
    <property type="entry name" value="HATPase_c"/>
    <property type="match status" value="1"/>
</dbReference>
<keyword evidence="4" id="KW-0812">Transmembrane</keyword>
<dbReference type="SUPFAM" id="SSF47384">
    <property type="entry name" value="Homodimeric domain of signal transducing histidine kinase"/>
    <property type="match status" value="1"/>
</dbReference>
<dbReference type="Proteomes" id="UP000001976">
    <property type="component" value="Plasmid pSymA"/>
</dbReference>
<dbReference type="InterPro" id="IPR005467">
    <property type="entry name" value="His_kinase_dom"/>
</dbReference>
<dbReference type="KEGG" id="sme:SMa1684"/>
<reference evidence="7" key="2">
    <citation type="journal article" date="2001" name="Science">
        <title>The composite genome of the legume symbiont Sinorhizobium meliloti.</title>
        <authorList>
            <person name="Galibert F."/>
            <person name="Finan T.M."/>
            <person name="Long S.R."/>
            <person name="Puehler A."/>
            <person name="Abola P."/>
            <person name="Ampe F."/>
            <person name="Barloy-Hubler F."/>
            <person name="Barnett M.J."/>
            <person name="Becker A."/>
            <person name="Boistard P."/>
            <person name="Bothe G."/>
            <person name="Boutry M."/>
            <person name="Bowser L."/>
            <person name="Buhrmester J."/>
            <person name="Cadieu E."/>
            <person name="Capela D."/>
            <person name="Chain P."/>
            <person name="Cowie A."/>
            <person name="Davis R.W."/>
            <person name="Dreano S."/>
            <person name="Federspiel N.A."/>
            <person name="Fisher R.F."/>
            <person name="Gloux S."/>
            <person name="Godrie T."/>
            <person name="Goffeau A."/>
            <person name="Golding B."/>
            <person name="Gouzy J."/>
            <person name="Gurjal M."/>
            <person name="Hernandez-Lucas I."/>
            <person name="Hong A."/>
            <person name="Huizar L."/>
            <person name="Hyman R.W."/>
            <person name="Jones T."/>
            <person name="Kahn D."/>
            <person name="Kahn M.L."/>
            <person name="Kalman S."/>
            <person name="Keating D.H."/>
            <person name="Kiss E."/>
            <person name="Komp C."/>
            <person name="Lelaure V."/>
            <person name="Masuy D."/>
            <person name="Palm C."/>
            <person name="Peck M.C."/>
            <person name="Pohl T.M."/>
            <person name="Portetelle D."/>
            <person name="Purnelle B."/>
            <person name="Ramsperger U."/>
            <person name="Surzycki R."/>
            <person name="Thebault P."/>
            <person name="Vandenbol M."/>
            <person name="Vorhoelter F.J."/>
            <person name="Weidner S."/>
            <person name="Wells D.H."/>
            <person name="Wong K."/>
            <person name="Yeh K.-C."/>
            <person name="Batut J."/>
        </authorList>
    </citation>
    <scope>NUCLEOTIDE SEQUENCE [LARGE SCALE GENOMIC DNA]</scope>
    <source>
        <strain evidence="7">1021</strain>
        <plasmid evidence="7">Plasmid pSymA</plasmid>
    </source>
</reference>
<dbReference type="PANTHER" id="PTHR43065">
    <property type="entry name" value="SENSOR HISTIDINE KINASE"/>
    <property type="match status" value="1"/>
</dbReference>
<protein>
    <recommendedName>
        <fullName evidence="2">histidine kinase</fullName>
        <ecNumber evidence="2">2.7.13.3</ecNumber>
    </recommendedName>
</protein>
<name>Q92YF5_RHIME</name>
<evidence type="ECO:0000313" key="7">
    <source>
        <dbReference type="Proteomes" id="UP000001976"/>
    </source>
</evidence>
<reference evidence="6 7" key="1">
    <citation type="journal article" date="2001" name="Proc. Natl. Acad. Sci. U.S.A.">
        <title>Nucleotide sequence and predicted functions of the entire Sinorhizobium meliloti pSymA megaplasmid.</title>
        <authorList>
            <person name="Barnett M.J."/>
            <person name="Fisher R.F."/>
            <person name="Jones T."/>
            <person name="Komp C."/>
            <person name="Abola A.P."/>
            <person name="Barloy-Hubler F."/>
            <person name="Bowser L."/>
            <person name="Capela D."/>
            <person name="Galibert F."/>
            <person name="Gouzy J."/>
            <person name="Gurjal M."/>
            <person name="Hong A."/>
            <person name="Huizar L."/>
            <person name="Hyman R.W."/>
            <person name="Kahn D."/>
            <person name="Kahn M.L."/>
            <person name="Kalman S."/>
            <person name="Keating D.H."/>
            <person name="Palm C."/>
            <person name="Peck M.C."/>
            <person name="Surzycki R."/>
            <person name="Wells D.H."/>
            <person name="Yeh K.-C."/>
            <person name="Davis R.W."/>
            <person name="Federspiel N.A."/>
            <person name="Long S.R."/>
        </authorList>
    </citation>
    <scope>NUCLEOTIDE SEQUENCE [LARGE SCALE GENOMIC DNA]</scope>
    <source>
        <strain evidence="6 7">1021</strain>
        <plasmid evidence="7">Plasmid pSymA</plasmid>
    </source>
</reference>
<dbReference type="InterPro" id="IPR003661">
    <property type="entry name" value="HisK_dim/P_dom"/>
</dbReference>
<feature type="transmembrane region" description="Helical" evidence="4">
    <location>
        <begin position="351"/>
        <end position="374"/>
    </location>
</feature>
<keyword evidence="3" id="KW-0597">Phosphoprotein</keyword>
<dbReference type="InterPro" id="IPR036097">
    <property type="entry name" value="HisK_dim/P_sf"/>
</dbReference>
<dbReference type="PANTHER" id="PTHR43065:SF42">
    <property type="entry name" value="TWO-COMPONENT SENSOR PPRA"/>
    <property type="match status" value="1"/>
</dbReference>